<accession>A0A5B8YGY6</accession>
<sequence>MIDIDVEGYEPLELIFLETHLPKPLGELETPPDVMSLFDLEADTPLSVDDHVKTTVRDAFRHGGFKPKGRDKPAAEFLVKAVQKGWISPDEGINLAVDILNAVSLHSGLPISVIDADKLAAPLRIAICEEECEYVFNPTGHTIDVTGLVTLFDAEGPSGGPVKDSQRTKTHDRTERTLSIVWGTSELEGRTEKTAEWYRDLLEASGARVEMWRD</sequence>
<accession>A0A4Y6Q321</accession>
<dbReference type="InterPro" id="IPR020825">
    <property type="entry name" value="Phe-tRNA_synthase-like_B3/B4"/>
</dbReference>
<feature type="domain" description="B3/B4 tRNA-binding" evidence="1">
    <location>
        <begin position="72"/>
        <end position="177"/>
    </location>
</feature>
<dbReference type="PANTHER" id="PTHR39209:SF2">
    <property type="entry name" value="CYTOPLASMIC PROTEIN"/>
    <property type="match status" value="1"/>
</dbReference>
<dbReference type="GO" id="GO:0003723">
    <property type="term" value="F:RNA binding"/>
    <property type="evidence" value="ECO:0007669"/>
    <property type="project" value="InterPro"/>
</dbReference>
<dbReference type="EMBL" id="CP041186">
    <property type="protein sequence ID" value="QDG54405.1"/>
    <property type="molecule type" value="Genomic_DNA"/>
</dbReference>
<gene>
    <name evidence="2" type="ORF">FIV42_27765</name>
</gene>
<name>A0A4Y6Q321_PERCE</name>
<dbReference type="PANTHER" id="PTHR39209">
    <property type="match status" value="1"/>
</dbReference>
<evidence type="ECO:0000313" key="3">
    <source>
        <dbReference type="Proteomes" id="UP000315995"/>
    </source>
</evidence>
<organism evidence="2 3">
    <name type="scientific">Persicimonas caeni</name>
    <dbReference type="NCBI Taxonomy" id="2292766"/>
    <lineage>
        <taxon>Bacteria</taxon>
        <taxon>Deltaproteobacteria</taxon>
        <taxon>Bradymonadales</taxon>
        <taxon>Bradymonadaceae</taxon>
        <taxon>Persicimonas</taxon>
    </lineage>
</organism>
<proteinExistence type="predicted"/>
<dbReference type="Gene3D" id="3.50.40.10">
    <property type="entry name" value="Phenylalanyl-trna Synthetase, Chain B, domain 3"/>
    <property type="match status" value="1"/>
</dbReference>
<dbReference type="OrthoDB" id="276580at2"/>
<dbReference type="Pfam" id="PF03483">
    <property type="entry name" value="B3_4"/>
    <property type="match status" value="1"/>
</dbReference>
<dbReference type="GO" id="GO:0004826">
    <property type="term" value="F:phenylalanine-tRNA ligase activity"/>
    <property type="evidence" value="ECO:0007669"/>
    <property type="project" value="InterPro"/>
</dbReference>
<dbReference type="RefSeq" id="WP_141200849.1">
    <property type="nucleotide sequence ID" value="NZ_CP041186.1"/>
</dbReference>
<dbReference type="InterPro" id="IPR005146">
    <property type="entry name" value="B3/B4_tRNA-bd"/>
</dbReference>
<evidence type="ECO:0000313" key="2">
    <source>
        <dbReference type="EMBL" id="QDG54405.1"/>
    </source>
</evidence>
<evidence type="ECO:0000259" key="1">
    <source>
        <dbReference type="Pfam" id="PF03483"/>
    </source>
</evidence>
<dbReference type="SUPFAM" id="SSF56037">
    <property type="entry name" value="PheT/TilS domain"/>
    <property type="match status" value="1"/>
</dbReference>
<protein>
    <recommendedName>
        <fullName evidence="1">B3/B4 tRNA-binding domain-containing protein</fullName>
    </recommendedName>
</protein>
<keyword evidence="3" id="KW-1185">Reference proteome</keyword>
<dbReference type="AlphaFoldDB" id="A0A4Y6Q321"/>
<reference evidence="2 3" key="1">
    <citation type="submission" date="2019-06" db="EMBL/GenBank/DDBJ databases">
        <title>Persicimonas caeni gen. nov., sp. nov., a predatory bacterium isolated from solar saltern.</title>
        <authorList>
            <person name="Wang S."/>
        </authorList>
    </citation>
    <scope>NUCLEOTIDE SEQUENCE [LARGE SCALE GENOMIC DNA]</scope>
    <source>
        <strain evidence="2 3">YN101</strain>
    </source>
</reference>
<dbReference type="Proteomes" id="UP000315995">
    <property type="component" value="Chromosome"/>
</dbReference>